<dbReference type="SUPFAM" id="SSF52540">
    <property type="entry name" value="P-loop containing nucleoside triphosphate hydrolases"/>
    <property type="match status" value="3"/>
</dbReference>
<evidence type="ECO:0000259" key="7">
    <source>
        <dbReference type="Pfam" id="PF18052"/>
    </source>
</evidence>
<dbReference type="AlphaFoldDB" id="A0AAV5E468"/>
<dbReference type="Pfam" id="PF18052">
    <property type="entry name" value="Rx_N"/>
    <property type="match status" value="1"/>
</dbReference>
<dbReference type="PANTHER" id="PTHR33377">
    <property type="entry name" value="OS10G0134700 PROTEIN-RELATED"/>
    <property type="match status" value="1"/>
</dbReference>
<keyword evidence="3" id="KW-0677">Repeat</keyword>
<comment type="similarity">
    <text evidence="1">Belongs to the disease resistance NB-LRR family.</text>
</comment>
<organism evidence="8 9">
    <name type="scientific">Eleusine coracana subsp. coracana</name>
    <dbReference type="NCBI Taxonomy" id="191504"/>
    <lineage>
        <taxon>Eukaryota</taxon>
        <taxon>Viridiplantae</taxon>
        <taxon>Streptophyta</taxon>
        <taxon>Embryophyta</taxon>
        <taxon>Tracheophyta</taxon>
        <taxon>Spermatophyta</taxon>
        <taxon>Magnoliopsida</taxon>
        <taxon>Liliopsida</taxon>
        <taxon>Poales</taxon>
        <taxon>Poaceae</taxon>
        <taxon>PACMAD clade</taxon>
        <taxon>Chloridoideae</taxon>
        <taxon>Cynodonteae</taxon>
        <taxon>Eleusininae</taxon>
        <taxon>Eleusine</taxon>
    </lineage>
</organism>
<dbReference type="InterPro" id="IPR027417">
    <property type="entry name" value="P-loop_NTPase"/>
</dbReference>
<keyword evidence="9" id="KW-1185">Reference proteome</keyword>
<reference evidence="8" key="2">
    <citation type="submission" date="2021-12" db="EMBL/GenBank/DDBJ databases">
        <title>Resequencing data analysis of finger millet.</title>
        <authorList>
            <person name="Hatakeyama M."/>
            <person name="Aluri S."/>
            <person name="Balachadran M.T."/>
            <person name="Sivarajan S.R."/>
            <person name="Poveda L."/>
            <person name="Shimizu-Inatsugi R."/>
            <person name="Schlapbach R."/>
            <person name="Sreeman S.M."/>
            <person name="Shimizu K.K."/>
        </authorList>
    </citation>
    <scope>NUCLEOTIDE SEQUENCE</scope>
</reference>
<keyword evidence="2" id="KW-0433">Leucine-rich repeat</keyword>
<reference evidence="8" key="1">
    <citation type="journal article" date="2018" name="DNA Res.">
        <title>Multiple hybrid de novo genome assembly of finger millet, an orphan allotetraploid crop.</title>
        <authorList>
            <person name="Hatakeyama M."/>
            <person name="Aluri S."/>
            <person name="Balachadran M.T."/>
            <person name="Sivarajan S.R."/>
            <person name="Patrignani A."/>
            <person name="Gruter S."/>
            <person name="Poveda L."/>
            <person name="Shimizu-Inatsugi R."/>
            <person name="Baeten J."/>
            <person name="Francoijs K.J."/>
            <person name="Nataraja K.N."/>
            <person name="Reddy Y.A.N."/>
            <person name="Phadnis S."/>
            <person name="Ravikumar R.L."/>
            <person name="Schlapbach R."/>
            <person name="Sreeman S.M."/>
            <person name="Shimizu K.K."/>
        </authorList>
    </citation>
    <scope>NUCLEOTIDE SEQUENCE</scope>
</reference>
<evidence type="ECO:0000313" key="8">
    <source>
        <dbReference type="EMBL" id="GJN17844.1"/>
    </source>
</evidence>
<comment type="caution">
    <text evidence="8">The sequence shown here is derived from an EMBL/GenBank/DDBJ whole genome shotgun (WGS) entry which is preliminary data.</text>
</comment>
<evidence type="ECO:0000256" key="5">
    <source>
        <dbReference type="ARBA" id="ARBA00022821"/>
    </source>
</evidence>
<proteinExistence type="inferred from homology"/>
<feature type="compositionally biased region" description="Basic and acidic residues" evidence="6">
    <location>
        <begin position="767"/>
        <end position="783"/>
    </location>
</feature>
<keyword evidence="5" id="KW-0611">Plant defense</keyword>
<dbReference type="EMBL" id="BQKI01000073">
    <property type="protein sequence ID" value="GJN17844.1"/>
    <property type="molecule type" value="Genomic_DNA"/>
</dbReference>
<evidence type="ECO:0000256" key="1">
    <source>
        <dbReference type="ARBA" id="ARBA00008894"/>
    </source>
</evidence>
<evidence type="ECO:0000256" key="3">
    <source>
        <dbReference type="ARBA" id="ARBA00022737"/>
    </source>
</evidence>
<feature type="compositionally biased region" description="Basic and acidic residues" evidence="6">
    <location>
        <begin position="747"/>
        <end position="758"/>
    </location>
</feature>
<name>A0AAV5E468_ELECO</name>
<evidence type="ECO:0000256" key="2">
    <source>
        <dbReference type="ARBA" id="ARBA00022614"/>
    </source>
</evidence>
<gene>
    <name evidence="8" type="primary">gb04946</name>
    <name evidence="8" type="ORF">PR202_gb04946</name>
</gene>
<dbReference type="Proteomes" id="UP001054889">
    <property type="component" value="Unassembled WGS sequence"/>
</dbReference>
<evidence type="ECO:0000313" key="9">
    <source>
        <dbReference type="Proteomes" id="UP001054889"/>
    </source>
</evidence>
<feature type="domain" description="Disease resistance N-terminal" evidence="7">
    <location>
        <begin position="259"/>
        <end position="338"/>
    </location>
</feature>
<dbReference type="Gene3D" id="3.40.50.300">
    <property type="entry name" value="P-loop containing nucleotide triphosphate hydrolases"/>
    <property type="match status" value="3"/>
</dbReference>
<keyword evidence="4" id="KW-0547">Nucleotide-binding</keyword>
<dbReference type="GO" id="GO:0043531">
    <property type="term" value="F:ADP binding"/>
    <property type="evidence" value="ECO:0007669"/>
    <property type="project" value="InterPro"/>
</dbReference>
<evidence type="ECO:0000256" key="4">
    <source>
        <dbReference type="ARBA" id="ARBA00022741"/>
    </source>
</evidence>
<protein>
    <recommendedName>
        <fullName evidence="7">Disease resistance N-terminal domain-containing protein</fullName>
    </recommendedName>
</protein>
<dbReference type="PANTHER" id="PTHR33377:SF36">
    <property type="entry name" value="OS01G0720900 PROTEIN"/>
    <property type="match status" value="1"/>
</dbReference>
<dbReference type="InterPro" id="IPR041118">
    <property type="entry name" value="Rx_N"/>
</dbReference>
<dbReference type="GO" id="GO:0006952">
    <property type="term" value="P:defense response"/>
    <property type="evidence" value="ECO:0007669"/>
    <property type="project" value="UniProtKB-KW"/>
</dbReference>
<feature type="region of interest" description="Disordered" evidence="6">
    <location>
        <begin position="732"/>
        <end position="783"/>
    </location>
</feature>
<sequence length="1269" mass="145706">MYKGFYLLDTVRYRQQSSNDQVGNQPSAPHSWFHINPAKHKSFYRSMNLEFQDDGVKNVQKMLGNLHNIMGDMAEFIFFLKFYPPMSREPYSMHLFLENCVFGCKAEMEKIVGFLLQPEPPGTDNLQVLQIIGPPRVGKSTLVEHICYDERVHNHFSSFILCNGDPTAPDSSGIVKKESHGSQGKSLIIMELADDLVLEDKPQYDLRDGSSRTYCGQDEATSLHGVMQSFRKSEHILTGQLTIGFSLLRLTMETFISAVLSDLISRSVSLVIDNYYRWHKGEDENLQRLLQMLLRVQVIVEEAEERHITNCAMLQQLQMLRETMYKGLYLLDTSRYSTMQLVPDDQVGGRPFLFSKLSPAKRMCFSTRRMNITFQGDKLKEVQKMLGNLHSIINDMAEFIVFLKSYPPISREPYSKYLFLEKCMFGRQAEMENIICFLLQPEPPGVERLQVLPIVGPPRVGKSTLVEHVFCDQRVRNHFSSIILCSGDPTAPEGSEVVKKQMSSSRGRSLIVMELAVDFSLNKQHYRKLHFLRSHMPPGSKIIITSRSESILKLGTSEPIRLTFLPQEAYWYFFKVMAFGSTNPEVHPELASIAMELAAELDGSFLVANLICGLMRTNIQTRFWRKILELHKHHVERNRHLFGEHPHTLLHKKNQVVYVWCLSDISMRLKVHYCEKLYHPNEVPNITLHDVMIGSAKGHGKFDVVAWKSCIPPYHNHLMTCEIEAPRDMMGKKKRPHFMNSTARSRQPQEHRGTEQKYRTRQNRSIHLRDDEESPKRSPVHVDPEVHAFMPEDAEHMLQRLQRVLLRIDAMVEEAEGRHITSKAMLRQLQLLRQGMYHGHYMLDTFRCRDHGGDEEVNGGRAVALLRPRFSTAKRRLFSPVNDDTDNQQNTMLDADSLRKLEKVVDGLEMLMGNMPEFAVLLGGYPPRICRQPYGTYLILDKVMFGRHMEKETILNFLLRPEATGDENPGVLPIVGEARVGKSTLVEHVCLDERVRNYFRFIVFFSSDNLGCGNMAALREIGVIKHQDLTTGLQGRSLAVIELTGDIEEETWRRLSSSATSSMGHGSKIIITSRSEKIVALGTTHALRLKVLPREAFWYFFKALAFGSADPDDQPKLLSLGMEISTLLNSVFLRANIVSSLLRTNQNVQFWHRVLQCLRDYTSKHVCTFGKHPSDLVSKSQPVYPWSMVRSQNVVEMSKFYQKPSPYHGVPKLRVQEFLTECVIDHGKFDMLMWRSNIPPYYAYAASCVSEPSRCSMANKKRPRHARER</sequence>
<accession>A0AAV5E468</accession>
<evidence type="ECO:0000256" key="6">
    <source>
        <dbReference type="SAM" id="MobiDB-lite"/>
    </source>
</evidence>